<proteinExistence type="predicted"/>
<reference evidence="2 3" key="1">
    <citation type="submission" date="2019-05" db="EMBL/GenBank/DDBJ databases">
        <title>Arcobacter sp. nov., isolated from sea sediment.</title>
        <authorList>
            <person name="Kim W."/>
        </authorList>
    </citation>
    <scope>NUCLEOTIDE SEQUENCE [LARGE SCALE GENOMIC DNA]</scope>
    <source>
        <strain evidence="2 3">CAU 1517</strain>
    </source>
</reference>
<dbReference type="AlphaFoldDB" id="A0A5R8Y4H5"/>
<organism evidence="2 3">
    <name type="scientific">Arcobacter arenosus</name>
    <dbReference type="NCBI Taxonomy" id="2576037"/>
    <lineage>
        <taxon>Bacteria</taxon>
        <taxon>Pseudomonadati</taxon>
        <taxon>Campylobacterota</taxon>
        <taxon>Epsilonproteobacteria</taxon>
        <taxon>Campylobacterales</taxon>
        <taxon>Arcobacteraceae</taxon>
        <taxon>Arcobacter</taxon>
    </lineage>
</organism>
<keyword evidence="1" id="KW-0472">Membrane</keyword>
<keyword evidence="3" id="KW-1185">Reference proteome</keyword>
<sequence length="114" mass="12827">MINPEDTSYLIKFLISLKDIFLGFIGGFIAYLFDYSKARRSGDDFAFKWTSLLINIILGGYVGFVIGGLIPNELWWRDAVISMCGVSSYKILEVAQARFGDIVLDKISNLFKGK</sequence>
<evidence type="ECO:0000313" key="3">
    <source>
        <dbReference type="Proteomes" id="UP000308901"/>
    </source>
</evidence>
<protein>
    <recommendedName>
        <fullName evidence="4">Holin</fullName>
    </recommendedName>
</protein>
<feature type="transmembrane region" description="Helical" evidence="1">
    <location>
        <begin position="45"/>
        <end position="70"/>
    </location>
</feature>
<evidence type="ECO:0008006" key="4">
    <source>
        <dbReference type="Google" id="ProtNLM"/>
    </source>
</evidence>
<evidence type="ECO:0000313" key="2">
    <source>
        <dbReference type="EMBL" id="TLP41024.1"/>
    </source>
</evidence>
<dbReference type="RefSeq" id="WP_138151426.1">
    <property type="nucleotide sequence ID" value="NZ_VANU01000001.1"/>
</dbReference>
<comment type="caution">
    <text evidence="2">The sequence shown here is derived from an EMBL/GenBank/DDBJ whole genome shotgun (WGS) entry which is preliminary data.</text>
</comment>
<dbReference type="Proteomes" id="UP000308901">
    <property type="component" value="Unassembled WGS sequence"/>
</dbReference>
<name>A0A5R8Y4H5_9BACT</name>
<dbReference type="EMBL" id="VANU01000001">
    <property type="protein sequence ID" value="TLP41024.1"/>
    <property type="molecule type" value="Genomic_DNA"/>
</dbReference>
<feature type="transmembrane region" description="Helical" evidence="1">
    <location>
        <begin position="13"/>
        <end position="33"/>
    </location>
</feature>
<gene>
    <name evidence="2" type="ORF">FDK22_03120</name>
</gene>
<evidence type="ECO:0000256" key="1">
    <source>
        <dbReference type="SAM" id="Phobius"/>
    </source>
</evidence>
<keyword evidence="1" id="KW-0812">Transmembrane</keyword>
<keyword evidence="1" id="KW-1133">Transmembrane helix</keyword>
<accession>A0A5R8Y4H5</accession>